<dbReference type="AlphaFoldDB" id="A0A0S1MIP3"/>
<proteinExistence type="evidence at transcript level"/>
<evidence type="ECO:0000313" key="1">
    <source>
        <dbReference type="EMBL" id="ALL40741.1"/>
    </source>
</evidence>
<dbReference type="EMBL" id="KT246650">
    <property type="protein sequence ID" value="ALL40741.1"/>
    <property type="molecule type" value="mRNA"/>
</dbReference>
<organism evidence="1">
    <name type="scientific">Phakopsora pachyrhizi</name>
    <name type="common">Asian soybean rust disease fungus</name>
    <dbReference type="NCBI Taxonomy" id="170000"/>
    <lineage>
        <taxon>Eukaryota</taxon>
        <taxon>Fungi</taxon>
        <taxon>Dikarya</taxon>
        <taxon>Basidiomycota</taxon>
        <taxon>Pucciniomycotina</taxon>
        <taxon>Pucciniomycetes</taxon>
        <taxon>Pucciniales</taxon>
        <taxon>Phakopsoraceae</taxon>
        <taxon>Phakopsora</taxon>
    </lineage>
</organism>
<name>A0A0S1MIP3_PHAPC</name>
<reference evidence="1" key="1">
    <citation type="submission" date="2015-07" db="EMBL/GenBank/DDBJ databases">
        <title>Elucidating the P. pachyrhizi secretome and potential effectors.</title>
        <authorList>
            <person name="de Carvalho M.C.C.G."/>
            <person name="Nascimento L.C."/>
            <person name="Darben L.M."/>
            <person name="Polizel-Podanosqui A.M."/>
            <person name="Lopes-Caitar V.S."/>
            <person name="Rocha C.S."/>
            <person name="Qi M."/>
            <person name="Carazolle M."/>
            <person name="Kuwahara M.K."/>
            <person name="Pereira G.A.G."/>
            <person name="Abdelnoor R.V."/>
            <person name="Whitham S.A."/>
            <person name="Marcelino-Guimaraes F.C."/>
        </authorList>
    </citation>
    <scope>NUCLEOTIDE SEQUENCE</scope>
</reference>
<protein>
    <submittedName>
        <fullName evidence="1">Uncharacterized protein</fullName>
    </submittedName>
</protein>
<sequence length="56" mass="6466">MNSKLEVLPKGLIKLVKVVFVLSNFREHIKGLFDQVLSDDFENFILLKSFSRNIKG</sequence>
<accession>A0A0S1MIP3</accession>